<dbReference type="InterPro" id="IPR001810">
    <property type="entry name" value="F-box_dom"/>
</dbReference>
<dbReference type="Proteomes" id="UP000320475">
    <property type="component" value="Unassembled WGS sequence"/>
</dbReference>
<organism evidence="2 3">
    <name type="scientific">Synchytrium endobioticum</name>
    <dbReference type="NCBI Taxonomy" id="286115"/>
    <lineage>
        <taxon>Eukaryota</taxon>
        <taxon>Fungi</taxon>
        <taxon>Fungi incertae sedis</taxon>
        <taxon>Chytridiomycota</taxon>
        <taxon>Chytridiomycota incertae sedis</taxon>
        <taxon>Chytridiomycetes</taxon>
        <taxon>Synchytriales</taxon>
        <taxon>Synchytriaceae</taxon>
        <taxon>Synchytrium</taxon>
    </lineage>
</organism>
<dbReference type="Pfam" id="PF12937">
    <property type="entry name" value="F-box-like"/>
    <property type="match status" value="1"/>
</dbReference>
<evidence type="ECO:0000259" key="1">
    <source>
        <dbReference type="Pfam" id="PF12937"/>
    </source>
</evidence>
<feature type="domain" description="F-box" evidence="1">
    <location>
        <begin position="75"/>
        <end position="113"/>
    </location>
</feature>
<comment type="caution">
    <text evidence="2">The sequence shown here is derived from an EMBL/GenBank/DDBJ whole genome shotgun (WGS) entry which is preliminary data.</text>
</comment>
<evidence type="ECO:0000313" key="2">
    <source>
        <dbReference type="EMBL" id="TPX46021.1"/>
    </source>
</evidence>
<dbReference type="OrthoDB" id="2126715at2759"/>
<name>A0A507D3X4_9FUNG</name>
<reference evidence="2 3" key="1">
    <citation type="journal article" date="2019" name="Sci. Rep.">
        <title>Comparative genomics of chytrid fungi reveal insights into the obligate biotrophic and pathogenic lifestyle of Synchytrium endobioticum.</title>
        <authorList>
            <person name="van de Vossenberg B.T.L.H."/>
            <person name="Warris S."/>
            <person name="Nguyen H.D.T."/>
            <person name="van Gent-Pelzer M.P.E."/>
            <person name="Joly D.L."/>
            <person name="van de Geest H.C."/>
            <person name="Bonants P.J.M."/>
            <person name="Smith D.S."/>
            <person name="Levesque C.A."/>
            <person name="van der Lee T.A.J."/>
        </authorList>
    </citation>
    <scope>NUCLEOTIDE SEQUENCE [LARGE SCALE GENOMIC DNA]</scope>
    <source>
        <strain evidence="2 3">LEV6574</strain>
    </source>
</reference>
<dbReference type="VEuPathDB" id="FungiDB:SeMB42_g04408"/>
<gene>
    <name evidence="2" type="ORF">SeLEV6574_g03482</name>
</gene>
<dbReference type="SUPFAM" id="SSF81383">
    <property type="entry name" value="F-box domain"/>
    <property type="match status" value="1"/>
</dbReference>
<protein>
    <recommendedName>
        <fullName evidence="1">F-box domain-containing protein</fullName>
    </recommendedName>
</protein>
<evidence type="ECO:0000313" key="3">
    <source>
        <dbReference type="Proteomes" id="UP000320475"/>
    </source>
</evidence>
<accession>A0A507D3X4</accession>
<dbReference type="Gene3D" id="1.20.1280.50">
    <property type="match status" value="1"/>
</dbReference>
<dbReference type="InterPro" id="IPR036047">
    <property type="entry name" value="F-box-like_dom_sf"/>
</dbReference>
<dbReference type="EMBL" id="QEAM01000118">
    <property type="protein sequence ID" value="TPX46021.1"/>
    <property type="molecule type" value="Genomic_DNA"/>
</dbReference>
<proteinExistence type="predicted"/>
<sequence>MGLRTSKHASCYYNDNDSDSTSENADLTSIHHDAPGSSIVSSAAASQTNVDYITSRIPDTECPMSSSGSFQVFSEELCMHMLSFLDPTSASIMGQTSKFWERLTEDDSLYRQRAKERFWLNVYDQTRRMYHESEERSWKDLYVRLDSGQTGWRGFALDRATNGFMPYPMELLIRGPSPERDMHESYGDTSNITGMSVKQESFSGLCRWSTLRDSLTKLQGFVDDAWNTSCRFKIDSFLRTTIPRMVTFQETEILRGTEIAVPNKYYGVWAGPVLIGHYDPGVPAFLGAFAVVAEETLPITPTKPIPLRVGHELVGLMMPRPGLDYKGYYTELKVFSMTELPIVSSNRLPHAYQSAYSLVGISIKDGDNRNTIIKTTYNCIFRIKLIHCKTSASPQSLPSGLDTYLEVEIPMLLCSCDGGLTFDSVRMSTLICREDEKKEDLDSKKRWCLQNLPSSNTELPLLRQGNTLMAFFKHPRVGVFFLQVRD</sequence>
<dbReference type="AlphaFoldDB" id="A0A507D3X4"/>